<feature type="region of interest" description="Disordered" evidence="8">
    <location>
        <begin position="354"/>
        <end position="399"/>
    </location>
</feature>
<feature type="domain" description="Peptidase S1" evidence="9">
    <location>
        <begin position="105"/>
        <end position="277"/>
    </location>
</feature>
<keyword evidence="4" id="KW-0732">Signal</keyword>
<evidence type="ECO:0000256" key="8">
    <source>
        <dbReference type="SAM" id="MobiDB-lite"/>
    </source>
</evidence>
<dbReference type="GO" id="GO:0004252">
    <property type="term" value="F:serine-type endopeptidase activity"/>
    <property type="evidence" value="ECO:0007669"/>
    <property type="project" value="InterPro"/>
</dbReference>
<dbReference type="Gene3D" id="2.40.10.10">
    <property type="entry name" value="Trypsin-like serine proteases"/>
    <property type="match status" value="2"/>
</dbReference>
<dbReference type="InterPro" id="IPR018114">
    <property type="entry name" value="TRYPSIN_HIS"/>
</dbReference>
<dbReference type="EC" id="3.4.21.-" evidence="7"/>
<evidence type="ECO:0000256" key="2">
    <source>
        <dbReference type="ARBA" id="ARBA00008764"/>
    </source>
</evidence>
<evidence type="ECO:0000256" key="5">
    <source>
        <dbReference type="ARBA" id="ARBA00022801"/>
    </source>
</evidence>
<dbReference type="InterPro" id="IPR008256">
    <property type="entry name" value="Peptidase_S1B"/>
</dbReference>
<reference evidence="10" key="1">
    <citation type="submission" date="2021-03" db="EMBL/GenBank/DDBJ databases">
        <authorList>
            <person name="Tagirdzhanova G."/>
        </authorList>
    </citation>
    <scope>NUCLEOTIDE SEQUENCE</scope>
</reference>
<evidence type="ECO:0000259" key="9">
    <source>
        <dbReference type="Pfam" id="PF00089"/>
    </source>
</evidence>
<dbReference type="PANTHER" id="PTHR15462">
    <property type="entry name" value="SERINE PROTEASE"/>
    <property type="match status" value="1"/>
</dbReference>
<dbReference type="PROSITE" id="PS00134">
    <property type="entry name" value="TRYPSIN_HIS"/>
    <property type="match status" value="1"/>
</dbReference>
<gene>
    <name evidence="10" type="ORF">IMSHALPRED_004882</name>
</gene>
<sequence>MTVIKTTVAKSHDVKDAALNLNVKAYEVRRTLAAVWDVKPTRAQPPPPEAAFSLDMKNEGSESVVGDGGERVLVDKAHFAPGGKYRSIVKLFIHYEFQKPGSWAMGTGWLIKPGIFVTAGHCSYDWTHKLGRATEVKAYIGYDGHQSEKDANVQFRQVKRIVTTEGWVKTKGQKSFDVSFMQVETPFTGITPIRFDETPSQGNLVLGVVGYPGDLSDKRTNEKGAHMYEMFLPTEFDLSSQADTMLEYQIDTYGGNSGSPVLRQHDLVSIGAHVYGGTFNSASVIGKYGNPYGDYIAAFGLPLPNDALNLIPVTGNTTISAPVPSGYGSSIPGSMAVTGPVVCDVCKSRKVETHSSSSAQQASQAQQAPQAQHVFQAQHASQTQQASQTQARTNNERRKSTMTKLIQNGGIAHDRNPTVKSKLNKAEEEGFMDVLRTVASALPTGLGIIGGGPIGALAGFALNAASKITAETMAAESAMDAPAVHEGSMERAILAEATLCALQSMELHPDLEESIFSDMKGTVMKALPVIRKAAPHVMGAMMEPALKIALDSLHNYNQKVASGAESFEVTSSEPFRPTVLYSSAIDQPADHQAEAFLGQLQASLQQNLQESAMDGDSEEGFFDIIKAGARLASKGVLAAAKYGLPILADVLKQSGDAEAFEDQPSSRPAADLLAADPLAQRALVADAALKAVMMLPPQQLQEEGFFDFVGKVIKTIAPIAMKVAPVVAGAIHPAIGKAVSTVLRQESSFPGESVILGSTRPRLAAASHGLSTKRSLYSLRDGSIHGNERRNRFEQPGSNGSQNASYTRLGSQLAY</sequence>
<feature type="compositionally biased region" description="Polar residues" evidence="8">
    <location>
        <begin position="796"/>
        <end position="815"/>
    </location>
</feature>
<dbReference type="PRINTS" id="PR00839">
    <property type="entry name" value="V8PROTEASE"/>
</dbReference>
<dbReference type="InterPro" id="IPR001254">
    <property type="entry name" value="Trypsin_dom"/>
</dbReference>
<evidence type="ECO:0000256" key="1">
    <source>
        <dbReference type="ARBA" id="ARBA00007664"/>
    </source>
</evidence>
<proteinExistence type="inferred from homology"/>
<comment type="similarity">
    <text evidence="1">Belongs to the peptidase S1 family.</text>
</comment>
<dbReference type="PANTHER" id="PTHR15462:SF8">
    <property type="entry name" value="SERINE PROTEASE"/>
    <property type="match status" value="1"/>
</dbReference>
<feature type="compositionally biased region" description="Low complexity" evidence="8">
    <location>
        <begin position="354"/>
        <end position="391"/>
    </location>
</feature>
<feature type="region of interest" description="Disordered" evidence="8">
    <location>
        <begin position="787"/>
        <end position="815"/>
    </location>
</feature>
<keyword evidence="11" id="KW-1185">Reference proteome</keyword>
<evidence type="ECO:0000313" key="11">
    <source>
        <dbReference type="Proteomes" id="UP000664534"/>
    </source>
</evidence>
<comment type="caution">
    <text evidence="10">The sequence shown here is derived from an EMBL/GenBank/DDBJ whole genome shotgun (WGS) entry which is preliminary data.</text>
</comment>
<dbReference type="EMBL" id="CAJPDT010000025">
    <property type="protein sequence ID" value="CAF9920414.1"/>
    <property type="molecule type" value="Genomic_DNA"/>
</dbReference>
<dbReference type="GO" id="GO:0006508">
    <property type="term" value="P:proteolysis"/>
    <property type="evidence" value="ECO:0007669"/>
    <property type="project" value="UniProtKB-KW"/>
</dbReference>
<name>A0A8H3FB83_9LECA</name>
<evidence type="ECO:0000313" key="10">
    <source>
        <dbReference type="EMBL" id="CAF9920414.1"/>
    </source>
</evidence>
<organism evidence="10 11">
    <name type="scientific">Imshaugia aleurites</name>
    <dbReference type="NCBI Taxonomy" id="172621"/>
    <lineage>
        <taxon>Eukaryota</taxon>
        <taxon>Fungi</taxon>
        <taxon>Dikarya</taxon>
        <taxon>Ascomycota</taxon>
        <taxon>Pezizomycotina</taxon>
        <taxon>Lecanoromycetes</taxon>
        <taxon>OSLEUM clade</taxon>
        <taxon>Lecanoromycetidae</taxon>
        <taxon>Lecanorales</taxon>
        <taxon>Lecanorineae</taxon>
        <taxon>Parmeliaceae</taxon>
        <taxon>Imshaugia</taxon>
    </lineage>
</organism>
<keyword evidence="3 7" id="KW-0645">Protease</keyword>
<keyword evidence="6 7" id="KW-0720">Serine protease</keyword>
<dbReference type="AlphaFoldDB" id="A0A8H3FB83"/>
<keyword evidence="5 7" id="KW-0378">Hydrolase</keyword>
<dbReference type="InterPro" id="IPR009003">
    <property type="entry name" value="Peptidase_S1_PA"/>
</dbReference>
<dbReference type="Pfam" id="PF00089">
    <property type="entry name" value="Trypsin"/>
    <property type="match status" value="1"/>
</dbReference>
<dbReference type="InterPro" id="IPR050966">
    <property type="entry name" value="Glutamyl_endopeptidase"/>
</dbReference>
<evidence type="ECO:0000256" key="4">
    <source>
        <dbReference type="ARBA" id="ARBA00022729"/>
    </source>
</evidence>
<evidence type="ECO:0000256" key="3">
    <source>
        <dbReference type="ARBA" id="ARBA00022670"/>
    </source>
</evidence>
<protein>
    <recommendedName>
        <fullName evidence="7">Serine protease</fullName>
        <ecNumber evidence="7">3.4.21.-</ecNumber>
    </recommendedName>
</protein>
<comment type="similarity">
    <text evidence="2 7">Belongs to the peptidase S1B family.</text>
</comment>
<accession>A0A8H3FB83</accession>
<evidence type="ECO:0000256" key="6">
    <source>
        <dbReference type="ARBA" id="ARBA00022825"/>
    </source>
</evidence>
<dbReference type="SUPFAM" id="SSF50494">
    <property type="entry name" value="Trypsin-like serine proteases"/>
    <property type="match status" value="1"/>
</dbReference>
<dbReference type="InterPro" id="IPR043504">
    <property type="entry name" value="Peptidase_S1_PA_chymotrypsin"/>
</dbReference>
<dbReference type="Proteomes" id="UP000664534">
    <property type="component" value="Unassembled WGS sequence"/>
</dbReference>
<dbReference type="OrthoDB" id="3693942at2759"/>
<evidence type="ECO:0000256" key="7">
    <source>
        <dbReference type="RuleBase" id="RU004296"/>
    </source>
</evidence>